<sequence length="318" mass="37115">MNNLILPKLKSAEISSIHISNFERQFEYYLIANELDAKTEKVKIAHLRFALDTKLNDVLDSLNLNQDTLTTKELLQELKDNLLPKENAAYIQYTFFDRKQENHESFNDFYMDIKNLSAKCNFGDKTDDILKCKIVHGIKDPVLKERLYRSPELKLPEVINHCRASEDAKLKLGNGSEGWSEEHKDIHLIKRQQSSNTNTNSFSTAQNVQNYNHVRNREQNHINTRSHQRQFNSNNFRGTSGKFNQQRHQFQRRNYRSSSPCVKCDSHHNRGRCPAYGKTCGLCMKMNHYTKCCFQNKNIQTINIPDNEDVEEGKMSTH</sequence>
<evidence type="ECO:0000313" key="2">
    <source>
        <dbReference type="EMBL" id="CAG6659526.1"/>
    </source>
</evidence>
<name>A0A8D8RYG8_9HEMI</name>
<accession>A0A8D8RYG8</accession>
<reference evidence="2" key="1">
    <citation type="submission" date="2021-05" db="EMBL/GenBank/DDBJ databases">
        <authorList>
            <person name="Alioto T."/>
            <person name="Alioto T."/>
            <person name="Gomez Garrido J."/>
        </authorList>
    </citation>
    <scope>NUCLEOTIDE SEQUENCE</scope>
</reference>
<dbReference type="AlphaFoldDB" id="A0A8D8RYG8"/>
<organism evidence="2">
    <name type="scientific">Cacopsylla melanoneura</name>
    <dbReference type="NCBI Taxonomy" id="428564"/>
    <lineage>
        <taxon>Eukaryota</taxon>
        <taxon>Metazoa</taxon>
        <taxon>Ecdysozoa</taxon>
        <taxon>Arthropoda</taxon>
        <taxon>Hexapoda</taxon>
        <taxon>Insecta</taxon>
        <taxon>Pterygota</taxon>
        <taxon>Neoptera</taxon>
        <taxon>Paraneoptera</taxon>
        <taxon>Hemiptera</taxon>
        <taxon>Sternorrhyncha</taxon>
        <taxon>Psylloidea</taxon>
        <taxon>Psyllidae</taxon>
        <taxon>Psyllinae</taxon>
        <taxon>Cacopsylla</taxon>
    </lineage>
</organism>
<proteinExistence type="predicted"/>
<feature type="region of interest" description="Disordered" evidence="1">
    <location>
        <begin position="222"/>
        <end position="252"/>
    </location>
</feature>
<dbReference type="PANTHER" id="PTHR33198">
    <property type="entry name" value="ANK_REP_REGION DOMAIN-CONTAINING PROTEIN-RELATED"/>
    <property type="match status" value="1"/>
</dbReference>
<feature type="compositionally biased region" description="Polar residues" evidence="1">
    <location>
        <begin position="222"/>
        <end position="242"/>
    </location>
</feature>
<dbReference type="EMBL" id="HBUF01194510">
    <property type="protein sequence ID" value="CAG6659526.1"/>
    <property type="molecule type" value="Transcribed_RNA"/>
</dbReference>
<protein>
    <submittedName>
        <fullName evidence="2">Uncharacterized protein</fullName>
    </submittedName>
</protein>
<evidence type="ECO:0000256" key="1">
    <source>
        <dbReference type="SAM" id="MobiDB-lite"/>
    </source>
</evidence>